<dbReference type="Pfam" id="PF08659">
    <property type="entry name" value="KR"/>
    <property type="match status" value="1"/>
</dbReference>
<dbReference type="Proteomes" id="UP000499080">
    <property type="component" value="Unassembled WGS sequence"/>
</dbReference>
<keyword evidence="5" id="KW-0560">Oxidoreductase</keyword>
<keyword evidence="7" id="KW-0275">Fatty acid biosynthesis</keyword>
<evidence type="ECO:0000256" key="2">
    <source>
        <dbReference type="ARBA" id="ARBA00022516"/>
    </source>
</evidence>
<dbReference type="PROSITE" id="PS00307">
    <property type="entry name" value="LECTIN_LEGUME_BETA"/>
    <property type="match status" value="1"/>
</dbReference>
<dbReference type="AlphaFoldDB" id="A0A4Y2WDX8"/>
<dbReference type="SUPFAM" id="SSF51735">
    <property type="entry name" value="NAD(P)-binding Rossmann-fold domains"/>
    <property type="match status" value="1"/>
</dbReference>
<dbReference type="InterPro" id="IPR013968">
    <property type="entry name" value="PKS_KR"/>
</dbReference>
<evidence type="ECO:0000313" key="10">
    <source>
        <dbReference type="EMBL" id="GBO34776.1"/>
    </source>
</evidence>
<evidence type="ECO:0000256" key="8">
    <source>
        <dbReference type="ARBA" id="ARBA00023268"/>
    </source>
</evidence>
<dbReference type="EMBL" id="BGPR01058629">
    <property type="protein sequence ID" value="GBO34776.1"/>
    <property type="molecule type" value="Genomic_DNA"/>
</dbReference>
<dbReference type="GO" id="GO:0004312">
    <property type="term" value="F:fatty acid synthase activity"/>
    <property type="evidence" value="ECO:0007669"/>
    <property type="project" value="TreeGrafter"/>
</dbReference>
<dbReference type="InterPro" id="IPR036291">
    <property type="entry name" value="NAD(P)-bd_dom_sf"/>
</dbReference>
<keyword evidence="1" id="KW-0596">Phosphopantetheine</keyword>
<keyword evidence="6" id="KW-0443">Lipid metabolism</keyword>
<evidence type="ECO:0000256" key="3">
    <source>
        <dbReference type="ARBA" id="ARBA00022832"/>
    </source>
</evidence>
<dbReference type="GO" id="GO:0006633">
    <property type="term" value="P:fatty acid biosynthetic process"/>
    <property type="evidence" value="ECO:0007669"/>
    <property type="project" value="UniProtKB-KW"/>
</dbReference>
<dbReference type="InterPro" id="IPR050091">
    <property type="entry name" value="PKS_NRPS_Biosynth_Enz"/>
</dbReference>
<proteinExistence type="predicted"/>
<dbReference type="GO" id="GO:0016491">
    <property type="term" value="F:oxidoreductase activity"/>
    <property type="evidence" value="ECO:0007669"/>
    <property type="project" value="UniProtKB-KW"/>
</dbReference>
<keyword evidence="11" id="KW-1185">Reference proteome</keyword>
<name>A0A4Y2WDX8_ARAVE</name>
<dbReference type="Gene3D" id="3.90.180.10">
    <property type="entry name" value="Medium-chain alcohol dehydrogenases, catalytic domain"/>
    <property type="match status" value="1"/>
</dbReference>
<keyword evidence="2" id="KW-0444">Lipid biosynthesis</keyword>
<evidence type="ECO:0000259" key="9">
    <source>
        <dbReference type="Pfam" id="PF08659"/>
    </source>
</evidence>
<evidence type="ECO:0000256" key="7">
    <source>
        <dbReference type="ARBA" id="ARBA00023160"/>
    </source>
</evidence>
<keyword evidence="8" id="KW-0511">Multifunctional enzyme</keyword>
<dbReference type="PANTHER" id="PTHR43775:SF7">
    <property type="entry name" value="FATTY ACID SYNTHASE"/>
    <property type="match status" value="1"/>
</dbReference>
<dbReference type="PANTHER" id="PTHR43775">
    <property type="entry name" value="FATTY ACID SYNTHASE"/>
    <property type="match status" value="1"/>
</dbReference>
<feature type="domain" description="Ketoreductase (KR)" evidence="9">
    <location>
        <begin position="113"/>
        <end position="199"/>
    </location>
</feature>
<evidence type="ECO:0000256" key="6">
    <source>
        <dbReference type="ARBA" id="ARBA00023098"/>
    </source>
</evidence>
<feature type="non-terminal residue" evidence="10">
    <location>
        <position position="200"/>
    </location>
</feature>
<evidence type="ECO:0000256" key="5">
    <source>
        <dbReference type="ARBA" id="ARBA00023002"/>
    </source>
</evidence>
<dbReference type="InterPro" id="IPR019825">
    <property type="entry name" value="Lectin_legB_Mn/Ca_BS"/>
</dbReference>
<accession>A0A4Y2WDX8</accession>
<keyword evidence="4" id="KW-0521">NADP</keyword>
<sequence>MRHVGLKLFSKSRSFIGVDLDTFFDAVGEKEAETLGEIINLVSNGIKAGVVKPLDRTVFDKNSPEEAFRYMTKGIHTGKVLIKIRDEEKKLLTVPRCLTQLAVPDTLFYYNKVYIIIGGLGGFGTEVAKWIIKKGGRNLILTSRYGARTAYHYFCLKIWEEQGINVQVSTLNVVFKNEAKQLLEEASRTGPVGGIFNSAL</sequence>
<organism evidence="10 11">
    <name type="scientific">Araneus ventricosus</name>
    <name type="common">Orbweaver spider</name>
    <name type="synonym">Epeira ventricosa</name>
    <dbReference type="NCBI Taxonomy" id="182803"/>
    <lineage>
        <taxon>Eukaryota</taxon>
        <taxon>Metazoa</taxon>
        <taxon>Ecdysozoa</taxon>
        <taxon>Arthropoda</taxon>
        <taxon>Chelicerata</taxon>
        <taxon>Arachnida</taxon>
        <taxon>Araneae</taxon>
        <taxon>Araneomorphae</taxon>
        <taxon>Entelegynae</taxon>
        <taxon>Araneoidea</taxon>
        <taxon>Araneidae</taxon>
        <taxon>Araneus</taxon>
    </lineage>
</organism>
<dbReference type="OrthoDB" id="6434685at2759"/>
<evidence type="ECO:0000256" key="1">
    <source>
        <dbReference type="ARBA" id="ARBA00022450"/>
    </source>
</evidence>
<gene>
    <name evidence="10" type="primary">FASN_34</name>
    <name evidence="10" type="ORF">AVEN_52952_1</name>
</gene>
<protein>
    <submittedName>
        <fullName evidence="10">Fatty acid synthase</fullName>
    </submittedName>
</protein>
<reference evidence="10 11" key="1">
    <citation type="journal article" date="2019" name="Sci. Rep.">
        <title>Orb-weaving spider Araneus ventricosus genome elucidates the spidroin gene catalogue.</title>
        <authorList>
            <person name="Kono N."/>
            <person name="Nakamura H."/>
            <person name="Ohtoshi R."/>
            <person name="Moran D.A.P."/>
            <person name="Shinohara A."/>
            <person name="Yoshida Y."/>
            <person name="Fujiwara M."/>
            <person name="Mori M."/>
            <person name="Tomita M."/>
            <person name="Arakawa K."/>
        </authorList>
    </citation>
    <scope>NUCLEOTIDE SEQUENCE [LARGE SCALE GENOMIC DNA]</scope>
</reference>
<evidence type="ECO:0000256" key="4">
    <source>
        <dbReference type="ARBA" id="ARBA00022857"/>
    </source>
</evidence>
<evidence type="ECO:0000313" key="11">
    <source>
        <dbReference type="Proteomes" id="UP000499080"/>
    </source>
</evidence>
<comment type="caution">
    <text evidence="10">The sequence shown here is derived from an EMBL/GenBank/DDBJ whole genome shotgun (WGS) entry which is preliminary data.</text>
</comment>
<dbReference type="Gene3D" id="3.40.50.720">
    <property type="entry name" value="NAD(P)-binding Rossmann-like Domain"/>
    <property type="match status" value="1"/>
</dbReference>
<keyword evidence="3" id="KW-0276">Fatty acid metabolism</keyword>